<dbReference type="Proteomes" id="UP000000268">
    <property type="component" value="Chromosome"/>
</dbReference>
<dbReference type="HOGENOM" id="CLU_048475_6_0_3"/>
<evidence type="ECO:0008006" key="6">
    <source>
        <dbReference type="Google" id="ProtNLM"/>
    </source>
</evidence>
<evidence type="ECO:0000313" key="5">
    <source>
        <dbReference type="Proteomes" id="UP000000268"/>
    </source>
</evidence>
<dbReference type="GO" id="GO:0003839">
    <property type="term" value="F:gamma-glutamylcyclotransferase activity"/>
    <property type="evidence" value="ECO:0007669"/>
    <property type="project" value="InterPro"/>
</dbReference>
<protein>
    <recommendedName>
        <fullName evidence="6">Gamma-glutamylcyclotransferase AIG2-like domain-containing protein</fullName>
    </recommendedName>
</protein>
<evidence type="ECO:0000256" key="3">
    <source>
        <dbReference type="PIRSR" id="PIRSR617939-2"/>
    </source>
</evidence>
<name>B0C2F3_ACAM1</name>
<dbReference type="InterPro" id="IPR036568">
    <property type="entry name" value="GGCT-like_sf"/>
</dbReference>
<dbReference type="Pfam" id="PF13772">
    <property type="entry name" value="AIG2_2"/>
    <property type="match status" value="1"/>
</dbReference>
<keyword evidence="1" id="KW-0456">Lyase</keyword>
<keyword evidence="5" id="KW-1185">Reference proteome</keyword>
<dbReference type="InterPro" id="IPR017939">
    <property type="entry name" value="G-Glutamylcylcotransferase"/>
</dbReference>
<dbReference type="AlphaFoldDB" id="B0C2F3"/>
<dbReference type="eggNOG" id="COG2105">
    <property type="taxonomic scope" value="Bacteria"/>
</dbReference>
<dbReference type="PANTHER" id="PTHR12935:SF0">
    <property type="entry name" value="GAMMA-GLUTAMYLCYCLOTRANSFERASE"/>
    <property type="match status" value="1"/>
</dbReference>
<feature type="binding site" evidence="3">
    <location>
        <begin position="9"/>
        <end position="14"/>
    </location>
    <ligand>
        <name>substrate</name>
    </ligand>
</feature>
<reference evidence="4 5" key="1">
    <citation type="journal article" date="2008" name="Proc. Natl. Acad. Sci. U.S.A.">
        <title>Niche adaptation and genome expansion in the chlorophyll d-producing cyanobacterium Acaryochloris marina.</title>
        <authorList>
            <person name="Swingley W.D."/>
            <person name="Chen M."/>
            <person name="Cheung P.C."/>
            <person name="Conrad A.L."/>
            <person name="Dejesa L.C."/>
            <person name="Hao J."/>
            <person name="Honchak B.M."/>
            <person name="Karbach L.E."/>
            <person name="Kurdoglu A."/>
            <person name="Lahiri S."/>
            <person name="Mastrian S.D."/>
            <person name="Miyashita H."/>
            <person name="Page L."/>
            <person name="Ramakrishna P."/>
            <person name="Satoh S."/>
            <person name="Sattley W.M."/>
            <person name="Shimada Y."/>
            <person name="Taylor H.L."/>
            <person name="Tomo T."/>
            <person name="Tsuchiya T."/>
            <person name="Wang Z.T."/>
            <person name="Raymond J."/>
            <person name="Mimuro M."/>
            <person name="Blankenship R.E."/>
            <person name="Touchman J.W."/>
        </authorList>
    </citation>
    <scope>NUCLEOTIDE SEQUENCE [LARGE SCALE GENOMIC DNA]</scope>
    <source>
        <strain evidence="5">MBIC 11017</strain>
    </source>
</reference>
<dbReference type="CDD" id="cd06661">
    <property type="entry name" value="GGCT_like"/>
    <property type="match status" value="1"/>
</dbReference>
<evidence type="ECO:0000313" key="4">
    <source>
        <dbReference type="EMBL" id="ABW29743.1"/>
    </source>
</evidence>
<dbReference type="OrthoDB" id="5401862at2"/>
<accession>B0C2F3</accession>
<dbReference type="STRING" id="329726.AM1_4771"/>
<proteinExistence type="predicted"/>
<dbReference type="EMBL" id="CP000828">
    <property type="protein sequence ID" value="ABW29743.1"/>
    <property type="molecule type" value="Genomic_DNA"/>
</dbReference>
<evidence type="ECO:0000256" key="1">
    <source>
        <dbReference type="ARBA" id="ARBA00023239"/>
    </source>
</evidence>
<feature type="binding site" evidence="3">
    <location>
        <position position="125"/>
    </location>
    <ligand>
        <name>substrate</name>
    </ligand>
</feature>
<dbReference type="Gene3D" id="3.10.490.10">
    <property type="entry name" value="Gamma-glutamyl cyclotransferase-like"/>
    <property type="match status" value="1"/>
</dbReference>
<evidence type="ECO:0000256" key="2">
    <source>
        <dbReference type="PIRSR" id="PIRSR617939-1"/>
    </source>
</evidence>
<dbReference type="KEGG" id="amr:AM1_4771"/>
<sequence>MVTNHPDYYFAYGSNLYQSRLLARVPSARFITLGHLQGYQFQFHKVGLDQSGKANIQATGQPDDIVWGAVFQMDLSELHYLDQAESLGVGYERQCLSILTTEGCLEAFTYLALLIDQTLRPFHWYKAYIVQGALNLSLPAAYIQDIQAIPSIPDPDAERRQHHRALLG</sequence>
<gene>
    <name evidence="4" type="ordered locus">AM1_4771</name>
</gene>
<feature type="active site" description="Proton acceptor" evidence="2">
    <location>
        <position position="85"/>
    </location>
</feature>
<dbReference type="SUPFAM" id="SSF110857">
    <property type="entry name" value="Gamma-glutamyl cyclotransferase-like"/>
    <property type="match status" value="1"/>
</dbReference>
<dbReference type="RefSeq" id="WP_012165026.1">
    <property type="nucleotide sequence ID" value="NC_009925.1"/>
</dbReference>
<dbReference type="PANTHER" id="PTHR12935">
    <property type="entry name" value="GAMMA-GLUTAMYLCYCLOTRANSFERASE"/>
    <property type="match status" value="1"/>
</dbReference>
<dbReference type="InterPro" id="IPR013024">
    <property type="entry name" value="GGCT-like"/>
</dbReference>
<organism evidence="4 5">
    <name type="scientific">Acaryochloris marina (strain MBIC 11017)</name>
    <dbReference type="NCBI Taxonomy" id="329726"/>
    <lineage>
        <taxon>Bacteria</taxon>
        <taxon>Bacillati</taxon>
        <taxon>Cyanobacteriota</taxon>
        <taxon>Cyanophyceae</taxon>
        <taxon>Acaryochloridales</taxon>
        <taxon>Acaryochloridaceae</taxon>
        <taxon>Acaryochloris</taxon>
    </lineage>
</organism>